<dbReference type="InterPro" id="IPR012340">
    <property type="entry name" value="NA-bd_OB-fold"/>
</dbReference>
<keyword evidence="2 7" id="KW-0963">Cytoplasm</keyword>
<dbReference type="Gene3D" id="2.40.50.140">
    <property type="entry name" value="Nucleic acid-binding proteins"/>
    <property type="match status" value="1"/>
</dbReference>
<keyword evidence="10" id="KW-1185">Reference proteome</keyword>
<dbReference type="InterPro" id="IPR015946">
    <property type="entry name" value="KH_dom-like_a/b"/>
</dbReference>
<comment type="function">
    <text evidence="7">Participates in both transcription termination and antitermination.</text>
</comment>
<dbReference type="Gene3D" id="3.30.300.20">
    <property type="match status" value="2"/>
</dbReference>
<dbReference type="Pfam" id="PF13184">
    <property type="entry name" value="KH_NusA_1st"/>
    <property type="match status" value="1"/>
</dbReference>
<dbReference type="EMBL" id="CP001998">
    <property type="protein sequence ID" value="ADE54815.1"/>
    <property type="molecule type" value="Genomic_DNA"/>
</dbReference>
<dbReference type="CDD" id="cd04455">
    <property type="entry name" value="S1_NusA"/>
    <property type="match status" value="1"/>
</dbReference>
<dbReference type="InterPro" id="IPR036555">
    <property type="entry name" value="NusA_N_sf"/>
</dbReference>
<dbReference type="CDD" id="cd02134">
    <property type="entry name" value="KH-II_NusA_rpt1"/>
    <property type="match status" value="1"/>
</dbReference>
<feature type="domain" description="S1 motif" evidence="8">
    <location>
        <begin position="135"/>
        <end position="199"/>
    </location>
</feature>
<keyword evidence="1 7" id="KW-0806">Transcription termination</keyword>
<gene>
    <name evidence="7" type="primary">nusA</name>
    <name evidence="9" type="ordered locus">Caka_1796</name>
</gene>
<dbReference type="GO" id="GO:0003723">
    <property type="term" value="F:RNA binding"/>
    <property type="evidence" value="ECO:0007669"/>
    <property type="project" value="UniProtKB-UniRule"/>
</dbReference>
<keyword evidence="6 7" id="KW-0804">Transcription</keyword>
<dbReference type="SMART" id="SM00322">
    <property type="entry name" value="KH"/>
    <property type="match status" value="2"/>
</dbReference>
<dbReference type="RefSeq" id="WP_013043537.1">
    <property type="nucleotide sequence ID" value="NC_014008.1"/>
</dbReference>
<evidence type="ECO:0000313" key="10">
    <source>
        <dbReference type="Proteomes" id="UP000000925"/>
    </source>
</evidence>
<dbReference type="FunFam" id="3.30.300.20:FF:000002">
    <property type="entry name" value="Transcription termination/antitermination protein NusA"/>
    <property type="match status" value="1"/>
</dbReference>
<dbReference type="SUPFAM" id="SSF69705">
    <property type="entry name" value="Transcription factor NusA, N-terminal domain"/>
    <property type="match status" value="1"/>
</dbReference>
<reference evidence="9 10" key="1">
    <citation type="journal article" date="2010" name="Stand. Genomic Sci.">
        <title>Complete genome sequence of Coraliomargarita akajimensis type strain (04OKA010-24).</title>
        <authorList>
            <person name="Mavromatis K."/>
            <person name="Abt B."/>
            <person name="Brambilla E."/>
            <person name="Lapidus A."/>
            <person name="Copeland A."/>
            <person name="Deshpande S."/>
            <person name="Nolan M."/>
            <person name="Lucas S."/>
            <person name="Tice H."/>
            <person name="Cheng J.F."/>
            <person name="Han C."/>
            <person name="Detter J.C."/>
            <person name="Woyke T."/>
            <person name="Goodwin L."/>
            <person name="Pitluck S."/>
            <person name="Held B."/>
            <person name="Brettin T."/>
            <person name="Tapia R."/>
            <person name="Ivanova N."/>
            <person name="Mikhailova N."/>
            <person name="Pati A."/>
            <person name="Liolios K."/>
            <person name="Chen A."/>
            <person name="Palaniappan K."/>
            <person name="Land M."/>
            <person name="Hauser L."/>
            <person name="Chang Y.J."/>
            <person name="Jeffries C.D."/>
            <person name="Rohde M."/>
            <person name="Goker M."/>
            <person name="Bristow J."/>
            <person name="Eisen J.A."/>
            <person name="Markowitz V."/>
            <person name="Hugenholtz P."/>
            <person name="Klenk H.P."/>
            <person name="Kyrpides N.C."/>
        </authorList>
    </citation>
    <scope>NUCLEOTIDE SEQUENCE [LARGE SCALE GENOMIC DNA]</scope>
    <source>
        <strain evidence="10">DSM 45221 / IAM 15411 / JCM 23193 / KCTC 12865</strain>
    </source>
</reference>
<protein>
    <recommendedName>
        <fullName evidence="7">Transcription termination/antitermination protein NusA</fullName>
    </recommendedName>
</protein>
<evidence type="ECO:0000256" key="4">
    <source>
        <dbReference type="ARBA" id="ARBA00022884"/>
    </source>
</evidence>
<dbReference type="Proteomes" id="UP000000925">
    <property type="component" value="Chromosome"/>
</dbReference>
<comment type="subcellular location">
    <subcellularLocation>
        <location evidence="7">Cytoplasm</location>
    </subcellularLocation>
</comment>
<dbReference type="KEGG" id="caa:Caka_1796"/>
<dbReference type="InterPro" id="IPR004087">
    <property type="entry name" value="KH_dom"/>
</dbReference>
<proteinExistence type="inferred from homology"/>
<dbReference type="HAMAP" id="MF_00945_B">
    <property type="entry name" value="NusA_B"/>
    <property type="match status" value="1"/>
</dbReference>
<dbReference type="Gene3D" id="3.30.1480.10">
    <property type="entry name" value="NusA, N-terminal domain"/>
    <property type="match status" value="1"/>
</dbReference>
<dbReference type="GO" id="GO:0003700">
    <property type="term" value="F:DNA-binding transcription factor activity"/>
    <property type="evidence" value="ECO:0007669"/>
    <property type="project" value="InterPro"/>
</dbReference>
<dbReference type="PANTHER" id="PTHR22648">
    <property type="entry name" value="TRANSCRIPTION TERMINATION FACTOR NUSA"/>
    <property type="match status" value="1"/>
</dbReference>
<comment type="subunit">
    <text evidence="7">Monomer. Binds directly to the core enzyme of the DNA-dependent RNA polymerase and to nascent RNA.</text>
</comment>
<dbReference type="eggNOG" id="COG0195">
    <property type="taxonomic scope" value="Bacteria"/>
</dbReference>
<dbReference type="GO" id="GO:0031564">
    <property type="term" value="P:transcription antitermination"/>
    <property type="evidence" value="ECO:0007669"/>
    <property type="project" value="UniProtKB-UniRule"/>
</dbReference>
<dbReference type="PANTHER" id="PTHR22648:SF0">
    <property type="entry name" value="TRANSCRIPTION TERMINATION_ANTITERMINATION PROTEIN NUSA"/>
    <property type="match status" value="1"/>
</dbReference>
<dbReference type="HOGENOM" id="CLU_029242_2_2_0"/>
<dbReference type="OrthoDB" id="9807233at2"/>
<keyword evidence="5 7" id="KW-0805">Transcription regulation</keyword>
<dbReference type="STRING" id="583355.Caka_1796"/>
<dbReference type="InterPro" id="IPR058582">
    <property type="entry name" value="KH_NusA_2nd"/>
</dbReference>
<dbReference type="Pfam" id="PF26594">
    <property type="entry name" value="KH_NusA_2nd"/>
    <property type="match status" value="1"/>
</dbReference>
<evidence type="ECO:0000259" key="8">
    <source>
        <dbReference type="PROSITE" id="PS50126"/>
    </source>
</evidence>
<dbReference type="SMART" id="SM00316">
    <property type="entry name" value="S1"/>
    <property type="match status" value="1"/>
</dbReference>
<evidence type="ECO:0000256" key="2">
    <source>
        <dbReference type="ARBA" id="ARBA00022490"/>
    </source>
</evidence>
<dbReference type="Pfam" id="PF08529">
    <property type="entry name" value="NusA_N"/>
    <property type="match status" value="1"/>
</dbReference>
<accession>D5EK66</accession>
<keyword evidence="3 7" id="KW-0889">Transcription antitermination</keyword>
<evidence type="ECO:0000256" key="1">
    <source>
        <dbReference type="ARBA" id="ARBA00022472"/>
    </source>
</evidence>
<sequence>MSHEILSVLEYMEKEKGIDRADMITAISAAIASAAQKGVSAGQDIRVEINPRTGALKAWSRLEVVDSVSDQALEIHIEKARQIDPDAEIGQVIEKEMDPAYLGRIAAQTARQAIMQRIRQFEKDRIYDDFKDTVGDIVTGTVRRRERGDLIIDLGKAEAILPPRERVPGEDYSIGDSIRCLLLKIEQTNRGPDIILSRSNLNFVRRLFELEVTEIADGTVTIEAMAREAGYRTKIAVHSADPKVDPVGACVGARGARVKTIVRELGGEKIDIIRHFTDPVQMLEEALRPAVPKNVRLNDVERRMHFEVAEDDLSIAIGRRGFNAKLTSRLLGWKLDIGKEEKEAIGFDEKIAKAIQGITVIPGIEPAIAQRLVGIGLISPEAFEGVAANDLVDAGFTAAEADDIISKVAAYAQSNA</sequence>
<evidence type="ECO:0000256" key="6">
    <source>
        <dbReference type="ARBA" id="ARBA00023163"/>
    </source>
</evidence>
<dbReference type="PROSITE" id="PS50126">
    <property type="entry name" value="S1"/>
    <property type="match status" value="1"/>
</dbReference>
<dbReference type="InterPro" id="IPR025249">
    <property type="entry name" value="TF_NusA_KH_1st"/>
</dbReference>
<evidence type="ECO:0000256" key="5">
    <source>
        <dbReference type="ARBA" id="ARBA00023015"/>
    </source>
</evidence>
<dbReference type="SUPFAM" id="SSF54814">
    <property type="entry name" value="Prokaryotic type KH domain (KH-domain type II)"/>
    <property type="match status" value="2"/>
</dbReference>
<dbReference type="Pfam" id="PF00575">
    <property type="entry name" value="S1"/>
    <property type="match status" value="1"/>
</dbReference>
<dbReference type="GO" id="GO:0006353">
    <property type="term" value="P:DNA-templated transcription termination"/>
    <property type="evidence" value="ECO:0007669"/>
    <property type="project" value="UniProtKB-UniRule"/>
</dbReference>
<dbReference type="NCBIfam" id="TIGR01953">
    <property type="entry name" value="NusA"/>
    <property type="match status" value="1"/>
</dbReference>
<dbReference type="AlphaFoldDB" id="D5EK66"/>
<dbReference type="InterPro" id="IPR009019">
    <property type="entry name" value="KH_sf_prok-type"/>
</dbReference>
<dbReference type="CDD" id="cd22529">
    <property type="entry name" value="KH-II_NusA_rpt2"/>
    <property type="match status" value="1"/>
</dbReference>
<organism evidence="9 10">
    <name type="scientific">Coraliomargarita akajimensis (strain DSM 45221 / IAM 15411 / JCM 23193 / KCTC 12865 / 04OKA010-24)</name>
    <dbReference type="NCBI Taxonomy" id="583355"/>
    <lineage>
        <taxon>Bacteria</taxon>
        <taxon>Pseudomonadati</taxon>
        <taxon>Verrucomicrobiota</taxon>
        <taxon>Opitutia</taxon>
        <taxon>Puniceicoccales</taxon>
        <taxon>Coraliomargaritaceae</taxon>
        <taxon>Coraliomargarita</taxon>
    </lineage>
</organism>
<dbReference type="InterPro" id="IPR003029">
    <property type="entry name" value="S1_domain"/>
</dbReference>
<evidence type="ECO:0000313" key="9">
    <source>
        <dbReference type="EMBL" id="ADE54815.1"/>
    </source>
</evidence>
<keyword evidence="4 7" id="KW-0694">RNA-binding</keyword>
<dbReference type="GO" id="GO:0005829">
    <property type="term" value="C:cytosol"/>
    <property type="evidence" value="ECO:0007669"/>
    <property type="project" value="TreeGrafter"/>
</dbReference>
<name>D5EK66_CORAD</name>
<comment type="similarity">
    <text evidence="7">Belongs to the NusA family.</text>
</comment>
<evidence type="ECO:0000256" key="3">
    <source>
        <dbReference type="ARBA" id="ARBA00022814"/>
    </source>
</evidence>
<dbReference type="InterPro" id="IPR013735">
    <property type="entry name" value="TF_NusA_N"/>
</dbReference>
<dbReference type="InterPro" id="IPR030842">
    <property type="entry name" value="TF_NusA_bacterial"/>
</dbReference>
<evidence type="ECO:0000256" key="7">
    <source>
        <dbReference type="HAMAP-Rule" id="MF_00945"/>
    </source>
</evidence>
<dbReference type="InterPro" id="IPR010213">
    <property type="entry name" value="TF_NusA"/>
</dbReference>
<dbReference type="SUPFAM" id="SSF50249">
    <property type="entry name" value="Nucleic acid-binding proteins"/>
    <property type="match status" value="1"/>
</dbReference>